<dbReference type="EMBL" id="LXQE01000169">
    <property type="protein sequence ID" value="RCJ32091.1"/>
    <property type="molecule type" value="Genomic_DNA"/>
</dbReference>
<organism evidence="2 3">
    <name type="scientific">Nostoc punctiforme NIES-2108</name>
    <dbReference type="NCBI Taxonomy" id="1356359"/>
    <lineage>
        <taxon>Bacteria</taxon>
        <taxon>Bacillati</taxon>
        <taxon>Cyanobacteriota</taxon>
        <taxon>Cyanophyceae</taxon>
        <taxon>Nostocales</taxon>
        <taxon>Nostocaceae</taxon>
        <taxon>Nostoc</taxon>
    </lineage>
</organism>
<accession>A0A367R874</accession>
<dbReference type="Proteomes" id="UP000252085">
    <property type="component" value="Unassembled WGS sequence"/>
</dbReference>
<keyword evidence="1" id="KW-0472">Membrane</keyword>
<sequence>MKILPNDTFIILTFDSLPIVLQRLNAKVEPTKAFRFSRKHAPYQGTISESGFQISRIIHYRNSLLPVIQGRFEVQSHQTLIHVQMSIHPFVMAFLGFWFLSWYGAVIPITLTGTMPHQMAAIFVGMPMLMLIIFWVAFWSEANRSRSELSQIIQGEL</sequence>
<feature type="transmembrane region" description="Helical" evidence="1">
    <location>
        <begin position="117"/>
        <end position="139"/>
    </location>
</feature>
<name>A0A367R874_NOSPU</name>
<protein>
    <submittedName>
        <fullName evidence="2">Uncharacterized protein</fullName>
    </submittedName>
</protein>
<feature type="transmembrane region" description="Helical" evidence="1">
    <location>
        <begin position="90"/>
        <end position="111"/>
    </location>
</feature>
<reference evidence="2 3" key="1">
    <citation type="submission" date="2016-04" db="EMBL/GenBank/DDBJ databases">
        <authorList>
            <person name="Evans L.H."/>
            <person name="Alamgir A."/>
            <person name="Owens N."/>
            <person name="Weber N.D."/>
            <person name="Virtaneva K."/>
            <person name="Barbian K."/>
            <person name="Babar A."/>
            <person name="Rosenke K."/>
        </authorList>
    </citation>
    <scope>NUCLEOTIDE SEQUENCE [LARGE SCALE GENOMIC DNA]</scope>
    <source>
        <strain evidence="2">NIES-2108</strain>
    </source>
</reference>
<dbReference type="AlphaFoldDB" id="A0A367R874"/>
<keyword evidence="1" id="KW-1133">Transmembrane helix</keyword>
<evidence type="ECO:0000313" key="3">
    <source>
        <dbReference type="Proteomes" id="UP000252085"/>
    </source>
</evidence>
<evidence type="ECO:0000256" key="1">
    <source>
        <dbReference type="SAM" id="Phobius"/>
    </source>
</evidence>
<keyword evidence="1" id="KW-0812">Transmembrane</keyword>
<comment type="caution">
    <text evidence="2">The sequence shown here is derived from an EMBL/GenBank/DDBJ whole genome shotgun (WGS) entry which is preliminary data.</text>
</comment>
<gene>
    <name evidence="2" type="ORF">A6769_29160</name>
</gene>
<evidence type="ECO:0000313" key="2">
    <source>
        <dbReference type="EMBL" id="RCJ32091.1"/>
    </source>
</evidence>
<proteinExistence type="predicted"/>